<name>A0A399SF88_9BACT</name>
<keyword evidence="3" id="KW-1185">Reference proteome</keyword>
<keyword evidence="1" id="KW-0812">Transmembrane</keyword>
<evidence type="ECO:0000313" key="2">
    <source>
        <dbReference type="EMBL" id="RIJ41664.1"/>
    </source>
</evidence>
<sequence>MPYLEKKLEIFTDLITFLNQWRNKVWLKVENLIFTKQKTTPILESFFVSALSFLAFSISKSDLIAISSTVIITVLHMTVLPFLKLHLF</sequence>
<dbReference type="EMBL" id="QWGE01000002">
    <property type="protein sequence ID" value="RIJ41664.1"/>
    <property type="molecule type" value="Genomic_DNA"/>
</dbReference>
<comment type="caution">
    <text evidence="2">The sequence shown here is derived from an EMBL/GenBank/DDBJ whole genome shotgun (WGS) entry which is preliminary data.</text>
</comment>
<feature type="transmembrane region" description="Helical" evidence="1">
    <location>
        <begin position="64"/>
        <end position="83"/>
    </location>
</feature>
<keyword evidence="1" id="KW-0472">Membrane</keyword>
<organism evidence="2 3">
    <name type="scientific">Pontibacter oryzae</name>
    <dbReference type="NCBI Taxonomy" id="2304593"/>
    <lineage>
        <taxon>Bacteria</taxon>
        <taxon>Pseudomonadati</taxon>
        <taxon>Bacteroidota</taxon>
        <taxon>Cytophagia</taxon>
        <taxon>Cytophagales</taxon>
        <taxon>Hymenobacteraceae</taxon>
        <taxon>Pontibacter</taxon>
    </lineage>
</organism>
<protein>
    <submittedName>
        <fullName evidence="2">Uncharacterized protein</fullName>
    </submittedName>
</protein>
<dbReference type="AlphaFoldDB" id="A0A399SF88"/>
<dbReference type="Proteomes" id="UP000266005">
    <property type="component" value="Unassembled WGS sequence"/>
</dbReference>
<reference evidence="3" key="1">
    <citation type="submission" date="2018-08" db="EMBL/GenBank/DDBJ databases">
        <title>Mucilaginibacter sp. MYSH2.</title>
        <authorList>
            <person name="Seo T."/>
        </authorList>
    </citation>
    <scope>NUCLEOTIDE SEQUENCE [LARGE SCALE GENOMIC DNA]</scope>
    <source>
        <strain evidence="3">KIRAN</strain>
    </source>
</reference>
<feature type="transmembrane region" description="Helical" evidence="1">
    <location>
        <begin position="41"/>
        <end position="58"/>
    </location>
</feature>
<evidence type="ECO:0000256" key="1">
    <source>
        <dbReference type="SAM" id="Phobius"/>
    </source>
</evidence>
<evidence type="ECO:0000313" key="3">
    <source>
        <dbReference type="Proteomes" id="UP000266005"/>
    </source>
</evidence>
<accession>A0A399SF88</accession>
<gene>
    <name evidence="2" type="ORF">D1627_06450</name>
</gene>
<keyword evidence="1" id="KW-1133">Transmembrane helix</keyword>
<proteinExistence type="predicted"/>